<accession>A0A9Q3PKL4</accession>
<sequence>MLENGKIIRSRDVVFHEHVFPGTPVKESEQQDLIQYSDNSSVTSIFDHEHISQIESLPNNNDFSSMNDSPANIPTTEPRWDYKLTSNQALKHVSAEINESNILSSK</sequence>
<dbReference type="Proteomes" id="UP000765509">
    <property type="component" value="Unassembled WGS sequence"/>
</dbReference>
<dbReference type="AlphaFoldDB" id="A0A9Q3PKL4"/>
<name>A0A9Q3PKL4_9BASI</name>
<feature type="compositionally biased region" description="Polar residues" evidence="1">
    <location>
        <begin position="56"/>
        <end position="75"/>
    </location>
</feature>
<evidence type="ECO:0000256" key="1">
    <source>
        <dbReference type="SAM" id="MobiDB-lite"/>
    </source>
</evidence>
<dbReference type="OrthoDB" id="3053679at2759"/>
<comment type="caution">
    <text evidence="2">The sequence shown here is derived from an EMBL/GenBank/DDBJ whole genome shotgun (WGS) entry which is preliminary data.</text>
</comment>
<organism evidence="2 3">
    <name type="scientific">Austropuccinia psidii MF-1</name>
    <dbReference type="NCBI Taxonomy" id="1389203"/>
    <lineage>
        <taxon>Eukaryota</taxon>
        <taxon>Fungi</taxon>
        <taxon>Dikarya</taxon>
        <taxon>Basidiomycota</taxon>
        <taxon>Pucciniomycotina</taxon>
        <taxon>Pucciniomycetes</taxon>
        <taxon>Pucciniales</taxon>
        <taxon>Sphaerophragmiaceae</taxon>
        <taxon>Austropuccinia</taxon>
    </lineage>
</organism>
<gene>
    <name evidence="2" type="ORF">O181_104904</name>
</gene>
<reference evidence="2" key="1">
    <citation type="submission" date="2021-03" db="EMBL/GenBank/DDBJ databases">
        <title>Draft genome sequence of rust myrtle Austropuccinia psidii MF-1, a brazilian biotype.</title>
        <authorList>
            <person name="Quecine M.C."/>
            <person name="Pachon D.M.R."/>
            <person name="Bonatelli M.L."/>
            <person name="Correr F.H."/>
            <person name="Franceschini L.M."/>
            <person name="Leite T.F."/>
            <person name="Margarido G.R.A."/>
            <person name="Almeida C.A."/>
            <person name="Ferrarezi J.A."/>
            <person name="Labate C.A."/>
        </authorList>
    </citation>
    <scope>NUCLEOTIDE SEQUENCE</scope>
    <source>
        <strain evidence="2">MF-1</strain>
    </source>
</reference>
<keyword evidence="3" id="KW-1185">Reference proteome</keyword>
<dbReference type="EMBL" id="AVOT02077003">
    <property type="protein sequence ID" value="MBW0565189.1"/>
    <property type="molecule type" value="Genomic_DNA"/>
</dbReference>
<feature type="region of interest" description="Disordered" evidence="1">
    <location>
        <begin position="56"/>
        <end position="77"/>
    </location>
</feature>
<proteinExistence type="predicted"/>
<evidence type="ECO:0000313" key="3">
    <source>
        <dbReference type="Proteomes" id="UP000765509"/>
    </source>
</evidence>
<protein>
    <submittedName>
        <fullName evidence="2">Uncharacterized protein</fullName>
    </submittedName>
</protein>
<evidence type="ECO:0000313" key="2">
    <source>
        <dbReference type="EMBL" id="MBW0565189.1"/>
    </source>
</evidence>